<sequence>MYTLNCAPRAQPLRLHSPSSSTDSSPVSQQYGFQDTLANQTFVDNVMAQMQQLSNQPSSLPPSFITSFLRRCFPSELVFVDFPQALTGIDYLRDLEQRRRREVKSAMNRLDIDENTNLEDDQVRERYPGVYQWVQSMLNKERKIESIYTQLYVGLRRWILINELSLLPFNKHNCMAMLNSLYPPLEMRSPPTSKLTTALLQKQRDGFFKYILAVEQNGPTVLNNLMMQGGAKFDDNGWPAVTRSLGAYLQLANSIISECSGIVDVDDVSPKKPTGARHRGKVDSGVSLPISEKRPSTSSSTASDQAPVERPADLARPVDMARLAEMTRPKTPSGKTGSAFEKLARGLKSIGMSRVDVTEILPEQQRQTSPTKSKSLRKMRSLGNIGERRSPNSASPLDRDAPHFDADVMRRERQKFEASTITQQKFGTAISHEI</sequence>
<dbReference type="AlphaFoldDB" id="A0A6H0XV49"/>
<name>A0A6H0XV49_9PEZI</name>
<dbReference type="EMBL" id="CP051141">
    <property type="protein sequence ID" value="QIW98487.1"/>
    <property type="molecule type" value="Genomic_DNA"/>
</dbReference>
<keyword evidence="3" id="KW-1185">Reference proteome</keyword>
<protein>
    <submittedName>
        <fullName evidence="2">Uncharacterized protein</fullName>
    </submittedName>
</protein>
<feature type="compositionally biased region" description="Polar residues" evidence="1">
    <location>
        <begin position="364"/>
        <end position="373"/>
    </location>
</feature>
<evidence type="ECO:0000313" key="3">
    <source>
        <dbReference type="Proteomes" id="UP000503462"/>
    </source>
</evidence>
<feature type="region of interest" description="Disordered" evidence="1">
    <location>
        <begin position="360"/>
        <end position="402"/>
    </location>
</feature>
<evidence type="ECO:0000313" key="2">
    <source>
        <dbReference type="EMBL" id="QIW98487.1"/>
    </source>
</evidence>
<evidence type="ECO:0000256" key="1">
    <source>
        <dbReference type="SAM" id="MobiDB-lite"/>
    </source>
</evidence>
<proteinExistence type="predicted"/>
<organism evidence="2 3">
    <name type="scientific">Peltaster fructicola</name>
    <dbReference type="NCBI Taxonomy" id="286661"/>
    <lineage>
        <taxon>Eukaryota</taxon>
        <taxon>Fungi</taxon>
        <taxon>Dikarya</taxon>
        <taxon>Ascomycota</taxon>
        <taxon>Pezizomycotina</taxon>
        <taxon>Dothideomycetes</taxon>
        <taxon>Dothideomycetes incertae sedis</taxon>
        <taxon>Peltaster</taxon>
    </lineage>
</organism>
<dbReference type="Proteomes" id="UP000503462">
    <property type="component" value="Chromosome 3"/>
</dbReference>
<feature type="region of interest" description="Disordered" evidence="1">
    <location>
        <begin position="267"/>
        <end position="312"/>
    </location>
</feature>
<dbReference type="OrthoDB" id="3533623at2759"/>
<gene>
    <name evidence="2" type="ORF">AMS68_004005</name>
</gene>
<reference evidence="2 3" key="1">
    <citation type="journal article" date="2016" name="Sci. Rep.">
        <title>Peltaster fructicola genome reveals evolution from an invasive phytopathogen to an ectophytic parasite.</title>
        <authorList>
            <person name="Xu C."/>
            <person name="Chen H."/>
            <person name="Gleason M.L."/>
            <person name="Xu J.R."/>
            <person name="Liu H."/>
            <person name="Zhang R."/>
            <person name="Sun G."/>
        </authorList>
    </citation>
    <scope>NUCLEOTIDE SEQUENCE [LARGE SCALE GENOMIC DNA]</scope>
    <source>
        <strain evidence="2 3">LNHT1506</strain>
    </source>
</reference>
<accession>A0A6H0XV49</accession>